<dbReference type="AlphaFoldDB" id="S3D6V2"/>
<dbReference type="RefSeq" id="XP_008079461.1">
    <property type="nucleotide sequence ID" value="XM_008081270.1"/>
</dbReference>
<evidence type="ECO:0000256" key="1">
    <source>
        <dbReference type="SAM" id="MobiDB-lite"/>
    </source>
</evidence>
<organism evidence="3 4">
    <name type="scientific">Glarea lozoyensis (strain ATCC 20868 / MF5171)</name>
    <dbReference type="NCBI Taxonomy" id="1116229"/>
    <lineage>
        <taxon>Eukaryota</taxon>
        <taxon>Fungi</taxon>
        <taxon>Dikarya</taxon>
        <taxon>Ascomycota</taxon>
        <taxon>Pezizomycotina</taxon>
        <taxon>Leotiomycetes</taxon>
        <taxon>Helotiales</taxon>
        <taxon>Helotiaceae</taxon>
        <taxon>Glarea</taxon>
    </lineage>
</organism>
<feature type="region of interest" description="Disordered" evidence="1">
    <location>
        <begin position="1"/>
        <end position="22"/>
    </location>
</feature>
<dbReference type="GeneID" id="19464910"/>
<sequence length="345" mass="39547">MSLAAKKQPKAGQNRDKHSSVPGRDYLTSLPLEIQVIIYKYVLYSSWSRFSTIHILRPKHVSYDSKGKSQRDRLSMSPCSVSSHDVSTQSATAIWQQHMRNCTYYGLGLPYLKTGDTLRTYRRRLLHTCKIIYAISVELAHSYFTFNILNFGTAYLFLTRTPKSMLNMLKRLNLNWVVVWPLRSSRIQPSKKTFKLTEKSSTLEDNWGEICSVLECMQGLTELKIWLSYSPSKIMEEALLSPLANITVDGVFVLELPHVPERQAWPEMAVERPGVSYTMVRRSHAEEELIADVYVSGGGPAFIEHRFVREPDITILKCILGLPWLLIKCGVDYVAELARRRNRGQ</sequence>
<keyword evidence="4" id="KW-1185">Reference proteome</keyword>
<proteinExistence type="predicted"/>
<feature type="domain" description="DUF7730" evidence="2">
    <location>
        <begin position="27"/>
        <end position="268"/>
    </location>
</feature>
<evidence type="ECO:0000313" key="4">
    <source>
        <dbReference type="Proteomes" id="UP000016922"/>
    </source>
</evidence>
<dbReference type="HOGENOM" id="CLU_804221_0_0_1"/>
<dbReference type="InterPro" id="IPR056632">
    <property type="entry name" value="DUF7730"/>
</dbReference>
<reference evidence="3 4" key="1">
    <citation type="journal article" date="2013" name="BMC Genomics">
        <title>Genomics-driven discovery of the pneumocandin biosynthetic gene cluster in the fungus Glarea lozoyensis.</title>
        <authorList>
            <person name="Chen L."/>
            <person name="Yue Q."/>
            <person name="Zhang X."/>
            <person name="Xiang M."/>
            <person name="Wang C."/>
            <person name="Li S."/>
            <person name="Che Y."/>
            <person name="Ortiz-Lopez F.J."/>
            <person name="Bills G.F."/>
            <person name="Liu X."/>
            <person name="An Z."/>
        </authorList>
    </citation>
    <scope>NUCLEOTIDE SEQUENCE [LARGE SCALE GENOMIC DNA]</scope>
    <source>
        <strain evidence="4">ATCC 20868 / MF5171</strain>
    </source>
</reference>
<protein>
    <recommendedName>
        <fullName evidence="2">DUF7730 domain-containing protein</fullName>
    </recommendedName>
</protein>
<dbReference type="Pfam" id="PF24864">
    <property type="entry name" value="DUF7730"/>
    <property type="match status" value="1"/>
</dbReference>
<name>S3D6V2_GLAL2</name>
<evidence type="ECO:0000313" key="3">
    <source>
        <dbReference type="EMBL" id="EPE32844.1"/>
    </source>
</evidence>
<dbReference type="PANTHER" id="PTHR38790">
    <property type="entry name" value="2EXR DOMAIN-CONTAINING PROTEIN-RELATED"/>
    <property type="match status" value="1"/>
</dbReference>
<accession>S3D6V2</accession>
<dbReference type="EMBL" id="KE145358">
    <property type="protein sequence ID" value="EPE32844.1"/>
    <property type="molecule type" value="Genomic_DNA"/>
</dbReference>
<evidence type="ECO:0000259" key="2">
    <source>
        <dbReference type="Pfam" id="PF24864"/>
    </source>
</evidence>
<dbReference type="KEGG" id="glz:GLAREA_05856"/>
<gene>
    <name evidence="3" type="ORF">GLAREA_05856</name>
</gene>
<dbReference type="Proteomes" id="UP000016922">
    <property type="component" value="Unassembled WGS sequence"/>
</dbReference>